<name>A0ABR1MFD6_9PEZI</name>
<feature type="region of interest" description="Disordered" evidence="5">
    <location>
        <begin position="482"/>
        <end position="543"/>
    </location>
</feature>
<comment type="caution">
    <text evidence="8">The sequence shown here is derived from an EMBL/GenBank/DDBJ whole genome shotgun (WGS) entry which is preliminary data.</text>
</comment>
<dbReference type="Pfam" id="PF00072">
    <property type="entry name" value="Response_reg"/>
    <property type="match status" value="1"/>
</dbReference>
<sequence>MLTSPPLALALALEPASFSSLNPFANPPSRHGSALPWHLAELKPALPSLSIQRWDDAPARAALRQSASLIARGRFLPPPPLILPQALPRPCCLGVLCPLSPVLSCLPLPLFAASCLHVPPRNRTMAMYPEAARERDLHRYYQPWLDGHLQSLVNVNTQGAGLPLTYKGYRARPSRDKALTAFAQLAALRLNVRRCMISLVDSHQQYILAEATQTLSLIDDLRHRPGDNIWLGQTVISRRDGVEEHLFGSRYTADDGDGNTFVAEALVIPDLREDDRFKDRDYVKGDPGVLFYAGVPIRTKAGHRIGAYAVSDDNCRSGLSIEELKFMQDMAATVMEHLEMAKDRDDRNKGERMVRGLADFIEGVSEFDTPRNRVNPITVPSCSEDPVDESMLLRSPSFRTHSSTLKRQTENARIEDKESPRASTTRSSFSSTLPTSMSRPPGKDEHEDDVSRVFYRAANIIRTSTGADGVVFFGTVSSDIKGSPNDASGGHPDPSDDSQTSDSGPPSSSGDQRRVRRAKKSPGSVSGVKDPNAPQDGEHTFRPDKTCEVIGLSIDPDSAQEDLLTEKSFSFSERSMERYIKKFPYGKFFSFTDQGAGISSDEKSEPEHIQTMRGITSTPDHAKKTKKKGDKLIPIELLKVLPGIRSLIFLPLWDPMVEKWVAGAFIWVKTAGRLMSPDNELPYLKAFGNSIMSEVTRVNAQRADRAKTTFIASISHELRSPLHGILGSVEFGHETATTPYQASLFTSIEICGKTLLDTIDHVLDYAKINKLGRSRRKKHDARLNKAVGNGSNENSVMGVTTEFDLSALVEEVVEAVCAGDAFKKAHAGAFYSDSVPTVKALTSTSDAFVKDSVDITPHKDGRVTILLNVSPAGGWNVRTQPGALRRIVMNLLGNSLKYTAAGYVTVNLQSCRSPDPSRLDAHLRIVDTGIGMSQEYQRTRLFSPFSQEDPFAVGTGLGLSIVRQIIDSLGGSIDVKSTKGVGTEVDVFLSLALSAQQAKHPESTIMPASMSTKGTKVCLLRPDACIPPSEECIEEHREDNRLISSFRDTCVTWFDMEVTEATSMHEVEADIFFVTEPALINKLFEFHASKSGTAPLVIVCRNPSEEIALKAREEHRLHALGRHVEVVSQPCGPRKLARLISTCLRHIQEEAARPPSNRAISAPPVMAEPRKGPLADTTGKLPYRSGPIRSLSGNEVPSVIEVPEVSLLRDAIKTNADSTENVDRPSITHTPATPAGDDTPTNSVASLPRYNRLHILVVDDNPINLQLLVMFMKKHKYAYVEATNGLEAFERYKDATVIITSPPPMPLGSPSSDSSSPAPSTTSYSESATSISAASFSPQSAPADRKLHTTPLSLDDMPVSTPATFASAIATTPPLNPPLPGSTTVKKSFDFVLMDISMPIMDGFAATREIRRFEQEKGLKPAKIVALTGLASAQAQEEALGSGIDHYLPKPVKFAELRKLVERT</sequence>
<dbReference type="SUPFAM" id="SSF55781">
    <property type="entry name" value="GAF domain-like"/>
    <property type="match status" value="1"/>
</dbReference>
<dbReference type="PROSITE" id="PS50110">
    <property type="entry name" value="RESPONSE_REGULATORY"/>
    <property type="match status" value="1"/>
</dbReference>
<dbReference type="SUPFAM" id="SSF47384">
    <property type="entry name" value="Homodimeric domain of signal transducing histidine kinase"/>
    <property type="match status" value="1"/>
</dbReference>
<dbReference type="InterPro" id="IPR036097">
    <property type="entry name" value="HisK_dim/P_sf"/>
</dbReference>
<evidence type="ECO:0000313" key="9">
    <source>
        <dbReference type="Proteomes" id="UP001365128"/>
    </source>
</evidence>
<dbReference type="InterPro" id="IPR050956">
    <property type="entry name" value="2C_system_His_kinase"/>
</dbReference>
<feature type="compositionally biased region" description="Low complexity" evidence="5">
    <location>
        <begin position="497"/>
        <end position="510"/>
    </location>
</feature>
<keyword evidence="1 4" id="KW-0597">Phosphoprotein</keyword>
<dbReference type="SMART" id="SM00387">
    <property type="entry name" value="HATPase_c"/>
    <property type="match status" value="1"/>
</dbReference>
<accession>A0ABR1MFD6</accession>
<dbReference type="Gene3D" id="3.30.565.10">
    <property type="entry name" value="Histidine kinase-like ATPase, C-terminal domain"/>
    <property type="match status" value="1"/>
</dbReference>
<reference evidence="8 9" key="1">
    <citation type="submission" date="2024-04" db="EMBL/GenBank/DDBJ databases">
        <title>Phyllosticta paracitricarpa is synonymous to the EU quarantine fungus P. citricarpa based on phylogenomic analyses.</title>
        <authorList>
            <consortium name="Lawrence Berkeley National Laboratory"/>
            <person name="Van Ingen-Buijs V.A."/>
            <person name="Van Westerhoven A.C."/>
            <person name="Haridas S."/>
            <person name="Skiadas P."/>
            <person name="Martin F."/>
            <person name="Groenewald J.Z."/>
            <person name="Crous P.W."/>
            <person name="Seidl M.F."/>
        </authorList>
    </citation>
    <scope>NUCLEOTIDE SEQUENCE [LARGE SCALE GENOMIC DNA]</scope>
    <source>
        <strain evidence="8 9">CBS 122670</strain>
    </source>
</reference>
<protein>
    <submittedName>
        <fullName evidence="8">Histidine kinase G7</fullName>
    </submittedName>
</protein>
<dbReference type="Gene3D" id="3.30.450.40">
    <property type="match status" value="1"/>
</dbReference>
<dbReference type="InterPro" id="IPR005467">
    <property type="entry name" value="His_kinase_dom"/>
</dbReference>
<dbReference type="EMBL" id="JBBPDW010000012">
    <property type="protein sequence ID" value="KAK7547746.1"/>
    <property type="molecule type" value="Genomic_DNA"/>
</dbReference>
<feature type="region of interest" description="Disordered" evidence="5">
    <location>
        <begin position="1300"/>
        <end position="1355"/>
    </location>
</feature>
<evidence type="ECO:0000256" key="5">
    <source>
        <dbReference type="SAM" id="MobiDB-lite"/>
    </source>
</evidence>
<dbReference type="CDD" id="cd17546">
    <property type="entry name" value="REC_hyHK_CKI1_RcsC-like"/>
    <property type="match status" value="1"/>
</dbReference>
<feature type="compositionally biased region" description="Basic and acidic residues" evidence="5">
    <location>
        <begin position="407"/>
        <end position="420"/>
    </location>
</feature>
<dbReference type="Pfam" id="PF00512">
    <property type="entry name" value="HisKA"/>
    <property type="match status" value="1"/>
</dbReference>
<feature type="compositionally biased region" description="Low complexity" evidence="5">
    <location>
        <begin position="1308"/>
        <end position="1342"/>
    </location>
</feature>
<dbReference type="InterPro" id="IPR036890">
    <property type="entry name" value="HATPase_C_sf"/>
</dbReference>
<dbReference type="InterPro" id="IPR003661">
    <property type="entry name" value="HisK_dim/P_dom"/>
</dbReference>
<feature type="domain" description="Histidine kinase" evidence="6">
    <location>
        <begin position="713"/>
        <end position="993"/>
    </location>
</feature>
<organism evidence="8 9">
    <name type="scientific">Phyllosticta citricarpa</name>
    <dbReference type="NCBI Taxonomy" id="55181"/>
    <lineage>
        <taxon>Eukaryota</taxon>
        <taxon>Fungi</taxon>
        <taxon>Dikarya</taxon>
        <taxon>Ascomycota</taxon>
        <taxon>Pezizomycotina</taxon>
        <taxon>Dothideomycetes</taxon>
        <taxon>Dothideomycetes incertae sedis</taxon>
        <taxon>Botryosphaeriales</taxon>
        <taxon>Phyllostictaceae</taxon>
        <taxon>Phyllosticta</taxon>
    </lineage>
</organism>
<dbReference type="InterPro" id="IPR003018">
    <property type="entry name" value="GAF"/>
</dbReference>
<dbReference type="PANTHER" id="PTHR43719:SF11">
    <property type="entry name" value="HISTIDINE KINASE_RESPONSE REGULATOR, PUTATIVE-RELATED"/>
    <property type="match status" value="1"/>
</dbReference>
<feature type="region of interest" description="Disordered" evidence="5">
    <location>
        <begin position="1216"/>
        <end position="1244"/>
    </location>
</feature>
<dbReference type="InterPro" id="IPR003594">
    <property type="entry name" value="HATPase_dom"/>
</dbReference>
<dbReference type="Gene3D" id="3.40.50.2300">
    <property type="match status" value="1"/>
</dbReference>
<keyword evidence="9" id="KW-1185">Reference proteome</keyword>
<feature type="compositionally biased region" description="Low complexity" evidence="5">
    <location>
        <begin position="1228"/>
        <end position="1241"/>
    </location>
</feature>
<evidence type="ECO:0000313" key="8">
    <source>
        <dbReference type="EMBL" id="KAK7547746.1"/>
    </source>
</evidence>
<dbReference type="Gene3D" id="1.10.287.130">
    <property type="match status" value="1"/>
</dbReference>
<keyword evidence="2" id="KW-0808">Transferase</keyword>
<feature type="region of interest" description="Disordered" evidence="5">
    <location>
        <begin position="1154"/>
        <end position="1183"/>
    </location>
</feature>
<dbReference type="InterPro" id="IPR029016">
    <property type="entry name" value="GAF-like_dom_sf"/>
</dbReference>
<dbReference type="CDD" id="cd00082">
    <property type="entry name" value="HisKA"/>
    <property type="match status" value="1"/>
</dbReference>
<feature type="region of interest" description="Disordered" evidence="5">
    <location>
        <begin position="375"/>
        <end position="448"/>
    </location>
</feature>
<evidence type="ECO:0000256" key="3">
    <source>
        <dbReference type="ARBA" id="ARBA00022777"/>
    </source>
</evidence>
<dbReference type="SUPFAM" id="SSF52172">
    <property type="entry name" value="CheY-like"/>
    <property type="match status" value="2"/>
</dbReference>
<dbReference type="InterPro" id="IPR004358">
    <property type="entry name" value="Sig_transdc_His_kin-like_C"/>
</dbReference>
<gene>
    <name evidence="8" type="ORF">IWX46DRAFT_598431</name>
</gene>
<feature type="domain" description="Response regulatory" evidence="7">
    <location>
        <begin position="1254"/>
        <end position="1464"/>
    </location>
</feature>
<keyword evidence="3 8" id="KW-0418">Kinase</keyword>
<evidence type="ECO:0000259" key="7">
    <source>
        <dbReference type="PROSITE" id="PS50110"/>
    </source>
</evidence>
<dbReference type="SMART" id="SM00388">
    <property type="entry name" value="HisKA"/>
    <property type="match status" value="1"/>
</dbReference>
<feature type="compositionally biased region" description="Polar residues" evidence="5">
    <location>
        <begin position="397"/>
        <end position="406"/>
    </location>
</feature>
<evidence type="ECO:0000256" key="4">
    <source>
        <dbReference type="PROSITE-ProRule" id="PRU00169"/>
    </source>
</evidence>
<dbReference type="GO" id="GO:0016301">
    <property type="term" value="F:kinase activity"/>
    <property type="evidence" value="ECO:0007669"/>
    <property type="project" value="UniProtKB-KW"/>
</dbReference>
<dbReference type="SUPFAM" id="SSF55874">
    <property type="entry name" value="ATPase domain of HSP90 chaperone/DNA topoisomerase II/histidine kinase"/>
    <property type="match status" value="1"/>
</dbReference>
<dbReference type="SMART" id="SM00448">
    <property type="entry name" value="REC"/>
    <property type="match status" value="1"/>
</dbReference>
<dbReference type="PROSITE" id="PS50109">
    <property type="entry name" value="HIS_KIN"/>
    <property type="match status" value="1"/>
</dbReference>
<feature type="modified residue" description="4-aspartylphosphate" evidence="4">
    <location>
        <position position="1395"/>
    </location>
</feature>
<dbReference type="PANTHER" id="PTHR43719">
    <property type="entry name" value="TWO-COMPONENT HISTIDINE KINASE"/>
    <property type="match status" value="1"/>
</dbReference>
<dbReference type="Proteomes" id="UP001365128">
    <property type="component" value="Unassembled WGS sequence"/>
</dbReference>
<evidence type="ECO:0000259" key="6">
    <source>
        <dbReference type="PROSITE" id="PS50109"/>
    </source>
</evidence>
<dbReference type="InterPro" id="IPR001789">
    <property type="entry name" value="Sig_transdc_resp-reg_receiver"/>
</dbReference>
<proteinExistence type="predicted"/>
<dbReference type="PRINTS" id="PR00344">
    <property type="entry name" value="BCTRLSENSOR"/>
</dbReference>
<dbReference type="Pfam" id="PF01590">
    <property type="entry name" value="GAF"/>
    <property type="match status" value="1"/>
</dbReference>
<dbReference type="Pfam" id="PF02518">
    <property type="entry name" value="HATPase_c"/>
    <property type="match status" value="1"/>
</dbReference>
<feature type="compositionally biased region" description="Low complexity" evidence="5">
    <location>
        <begin position="421"/>
        <end position="439"/>
    </location>
</feature>
<evidence type="ECO:0000256" key="2">
    <source>
        <dbReference type="ARBA" id="ARBA00022679"/>
    </source>
</evidence>
<evidence type="ECO:0000256" key="1">
    <source>
        <dbReference type="ARBA" id="ARBA00022553"/>
    </source>
</evidence>
<dbReference type="InterPro" id="IPR011006">
    <property type="entry name" value="CheY-like_superfamily"/>
</dbReference>